<gene>
    <name evidence="1" type="ORF">L195_g063387</name>
</gene>
<evidence type="ECO:0000313" key="1">
    <source>
        <dbReference type="EMBL" id="PNX67152.1"/>
    </source>
</evidence>
<reference evidence="1 2" key="2">
    <citation type="journal article" date="2017" name="Front. Plant Sci.">
        <title>Gene Classification and Mining of Molecular Markers Useful in Red Clover (Trifolium pratense) Breeding.</title>
        <authorList>
            <person name="Istvanek J."/>
            <person name="Dluhosova J."/>
            <person name="Dluhos P."/>
            <person name="Patkova L."/>
            <person name="Nedelnik J."/>
            <person name="Repkova J."/>
        </authorList>
    </citation>
    <scope>NUCLEOTIDE SEQUENCE [LARGE SCALE GENOMIC DNA]</scope>
    <source>
        <strain evidence="2">cv. Tatra</strain>
        <tissue evidence="1">Young leaves</tissue>
    </source>
</reference>
<accession>A0A2K3KLL4</accession>
<name>A0A2K3KLL4_TRIPR</name>
<organism evidence="1 2">
    <name type="scientific">Trifolium pratense</name>
    <name type="common">Red clover</name>
    <dbReference type="NCBI Taxonomy" id="57577"/>
    <lineage>
        <taxon>Eukaryota</taxon>
        <taxon>Viridiplantae</taxon>
        <taxon>Streptophyta</taxon>
        <taxon>Embryophyta</taxon>
        <taxon>Tracheophyta</taxon>
        <taxon>Spermatophyta</taxon>
        <taxon>Magnoliopsida</taxon>
        <taxon>eudicotyledons</taxon>
        <taxon>Gunneridae</taxon>
        <taxon>Pentapetalae</taxon>
        <taxon>rosids</taxon>
        <taxon>fabids</taxon>
        <taxon>Fabales</taxon>
        <taxon>Fabaceae</taxon>
        <taxon>Papilionoideae</taxon>
        <taxon>50 kb inversion clade</taxon>
        <taxon>NPAAA clade</taxon>
        <taxon>Hologalegina</taxon>
        <taxon>IRL clade</taxon>
        <taxon>Trifolieae</taxon>
        <taxon>Trifolium</taxon>
    </lineage>
</organism>
<dbReference type="AlphaFoldDB" id="A0A2K3KLL4"/>
<sequence length="44" mass="4722">GCDLGIGQGGGLSSVVCRSFLFELRAFARSAIGHDLYVFFIGRE</sequence>
<protein>
    <submittedName>
        <fullName evidence="1">Uncharacterized protein</fullName>
    </submittedName>
</protein>
<reference evidence="1 2" key="1">
    <citation type="journal article" date="2014" name="Am. J. Bot.">
        <title>Genome assembly and annotation for red clover (Trifolium pratense; Fabaceae).</title>
        <authorList>
            <person name="Istvanek J."/>
            <person name="Jaros M."/>
            <person name="Krenek A."/>
            <person name="Repkova J."/>
        </authorList>
    </citation>
    <scope>NUCLEOTIDE SEQUENCE [LARGE SCALE GENOMIC DNA]</scope>
    <source>
        <strain evidence="2">cv. Tatra</strain>
        <tissue evidence="1">Young leaves</tissue>
    </source>
</reference>
<proteinExistence type="predicted"/>
<comment type="caution">
    <text evidence="1">The sequence shown here is derived from an EMBL/GenBank/DDBJ whole genome shotgun (WGS) entry which is preliminary data.</text>
</comment>
<dbReference type="EMBL" id="ASHM01204719">
    <property type="protein sequence ID" value="PNX67152.1"/>
    <property type="molecule type" value="Genomic_DNA"/>
</dbReference>
<evidence type="ECO:0000313" key="2">
    <source>
        <dbReference type="Proteomes" id="UP000236291"/>
    </source>
</evidence>
<dbReference type="Proteomes" id="UP000236291">
    <property type="component" value="Unassembled WGS sequence"/>
</dbReference>
<feature type="non-terminal residue" evidence="1">
    <location>
        <position position="1"/>
    </location>
</feature>